<name>A0A183JDA0_9TREM</name>
<organism evidence="3">
    <name type="scientific">Schistosoma curassoni</name>
    <dbReference type="NCBI Taxonomy" id="6186"/>
    <lineage>
        <taxon>Eukaryota</taxon>
        <taxon>Metazoa</taxon>
        <taxon>Spiralia</taxon>
        <taxon>Lophotrochozoa</taxon>
        <taxon>Platyhelminthes</taxon>
        <taxon>Trematoda</taxon>
        <taxon>Digenea</taxon>
        <taxon>Strigeidida</taxon>
        <taxon>Schistosomatoidea</taxon>
        <taxon>Schistosomatidae</taxon>
        <taxon>Schistosoma</taxon>
    </lineage>
</organism>
<dbReference type="AlphaFoldDB" id="A0A183JDA0"/>
<sequence length="40" mass="4301">MIVGSKTRRPSVGIVNISIRTGNVLVVLRLGKLSPLVIDE</sequence>
<evidence type="ECO:0000313" key="1">
    <source>
        <dbReference type="EMBL" id="VDO63025.1"/>
    </source>
</evidence>
<accession>A0A183JDA0</accession>
<keyword evidence="2" id="KW-1185">Reference proteome</keyword>
<dbReference type="WBParaSite" id="SCUD_0000066101-mRNA-1">
    <property type="protein sequence ID" value="SCUD_0000066101-mRNA-1"/>
    <property type="gene ID" value="SCUD_0000066101"/>
</dbReference>
<gene>
    <name evidence="1" type="ORF">SCUD_LOCUS662</name>
</gene>
<dbReference type="Proteomes" id="UP000279833">
    <property type="component" value="Unassembled WGS sequence"/>
</dbReference>
<evidence type="ECO:0000313" key="2">
    <source>
        <dbReference type="Proteomes" id="UP000279833"/>
    </source>
</evidence>
<protein>
    <submittedName>
        <fullName evidence="3">Transporter</fullName>
    </submittedName>
</protein>
<dbReference type="EMBL" id="UZAK01000467">
    <property type="protein sequence ID" value="VDO63025.1"/>
    <property type="molecule type" value="Genomic_DNA"/>
</dbReference>
<evidence type="ECO:0000313" key="3">
    <source>
        <dbReference type="WBParaSite" id="SCUD_0000066101-mRNA-1"/>
    </source>
</evidence>
<reference evidence="1 2" key="2">
    <citation type="submission" date="2018-11" db="EMBL/GenBank/DDBJ databases">
        <authorList>
            <consortium name="Pathogen Informatics"/>
        </authorList>
    </citation>
    <scope>NUCLEOTIDE SEQUENCE [LARGE SCALE GENOMIC DNA]</scope>
    <source>
        <strain evidence="1">Dakar</strain>
        <strain evidence="2">Dakar, Senegal</strain>
    </source>
</reference>
<proteinExistence type="predicted"/>
<reference evidence="3" key="1">
    <citation type="submission" date="2016-06" db="UniProtKB">
        <authorList>
            <consortium name="WormBaseParasite"/>
        </authorList>
    </citation>
    <scope>IDENTIFICATION</scope>
</reference>